<dbReference type="PANTHER" id="PTHR42994:SF2">
    <property type="entry name" value="PEPTIDASE"/>
    <property type="match status" value="1"/>
</dbReference>
<evidence type="ECO:0000313" key="3">
    <source>
        <dbReference type="EMBL" id="QJA66900.1"/>
    </source>
</evidence>
<protein>
    <submittedName>
        <fullName evidence="3">Putative peptidase</fullName>
    </submittedName>
</protein>
<dbReference type="AlphaFoldDB" id="A0A6M3JAJ1"/>
<sequence>MKDIQLLVELYKIFSPSYGEEEIALLVCEELDKLGIEYKIDMWGQIYRLIPDTVLLAAHMDQVSSKIVKNIFMSEDGEYIFGDGNLGADDKNGVWILLNLLKKHKNISFIFSVAEEAGCRISEVLTHEDNKEIIKKIKYGLVFDRRGSGDIIGTYNNYCNNDLEDDLEDLGKNLGFTAAMGSFSDCDYISQVIPCVNISCGYYKAHTQHEFTSISELKSSLMFGNLILSTLTKIYSRTTPLRNNYVTYYNNILPYHIGTSYTIPLKKELSKKETTLKYCVDCDKYFFVSHADFNGKNCIYCKGIALVTETSHISKQIYEYDNDEFIYLDVFCPACENTFLEWEIEGDVCPDCGSSPVYLLEKEQEEELQEKNMIQYLCKICHEMFYEDETIGYPMCPLCSSTTDLVKISEVE</sequence>
<dbReference type="Pfam" id="PF04389">
    <property type="entry name" value="Peptidase_M28"/>
    <property type="match status" value="1"/>
</dbReference>
<accession>A0A6M3JAJ1</accession>
<dbReference type="EMBL" id="MT141563">
    <property type="protein sequence ID" value="QJA66900.1"/>
    <property type="molecule type" value="Genomic_DNA"/>
</dbReference>
<proteinExistence type="predicted"/>
<organism evidence="3">
    <name type="scientific">viral metagenome</name>
    <dbReference type="NCBI Taxonomy" id="1070528"/>
    <lineage>
        <taxon>unclassified sequences</taxon>
        <taxon>metagenomes</taxon>
        <taxon>organismal metagenomes</taxon>
    </lineage>
</organism>
<dbReference type="PANTHER" id="PTHR42994">
    <property type="entry name" value="PEPTIDASE T"/>
    <property type="match status" value="1"/>
</dbReference>
<dbReference type="InterPro" id="IPR007484">
    <property type="entry name" value="Peptidase_M28"/>
</dbReference>
<evidence type="ECO:0000256" key="1">
    <source>
        <dbReference type="ARBA" id="ARBA00001947"/>
    </source>
</evidence>
<comment type="cofactor">
    <cofactor evidence="1">
        <name>Zn(2+)</name>
        <dbReference type="ChEBI" id="CHEBI:29105"/>
    </cofactor>
</comment>
<dbReference type="Gene3D" id="3.40.630.10">
    <property type="entry name" value="Zn peptidases"/>
    <property type="match status" value="1"/>
</dbReference>
<reference evidence="3" key="1">
    <citation type="submission" date="2020-03" db="EMBL/GenBank/DDBJ databases">
        <title>The deep terrestrial virosphere.</title>
        <authorList>
            <person name="Holmfeldt K."/>
            <person name="Nilsson E."/>
            <person name="Simone D."/>
            <person name="Lopez-Fernandez M."/>
            <person name="Wu X."/>
            <person name="de Brujin I."/>
            <person name="Lundin D."/>
            <person name="Andersson A."/>
            <person name="Bertilsson S."/>
            <person name="Dopson M."/>
        </authorList>
    </citation>
    <scope>NUCLEOTIDE SEQUENCE</scope>
    <source>
        <strain evidence="4">MM415A00371</strain>
        <strain evidence="3">MM415B00319</strain>
    </source>
</reference>
<evidence type="ECO:0000313" key="4">
    <source>
        <dbReference type="EMBL" id="QJA82778.1"/>
    </source>
</evidence>
<feature type="domain" description="Peptidase M28" evidence="2">
    <location>
        <begin position="52"/>
        <end position="178"/>
    </location>
</feature>
<dbReference type="SUPFAM" id="SSF53187">
    <property type="entry name" value="Zn-dependent exopeptidases"/>
    <property type="match status" value="1"/>
</dbReference>
<name>A0A6M3JAJ1_9ZZZZ</name>
<dbReference type="EMBL" id="MT142495">
    <property type="protein sequence ID" value="QJA82778.1"/>
    <property type="molecule type" value="Genomic_DNA"/>
</dbReference>
<gene>
    <name evidence="4" type="ORF">MM415A00371_0040</name>
    <name evidence="3" type="ORF">MM415B00319_0030</name>
</gene>
<evidence type="ECO:0000259" key="2">
    <source>
        <dbReference type="Pfam" id="PF04389"/>
    </source>
</evidence>